<evidence type="ECO:0000313" key="2">
    <source>
        <dbReference type="EnsemblMetazoa" id="SMAR010515-PA"/>
    </source>
</evidence>
<evidence type="ECO:0000313" key="3">
    <source>
        <dbReference type="Proteomes" id="UP000014500"/>
    </source>
</evidence>
<evidence type="ECO:0000256" key="1">
    <source>
        <dbReference type="SAM" id="SignalP"/>
    </source>
</evidence>
<keyword evidence="3" id="KW-1185">Reference proteome</keyword>
<feature type="signal peptide" evidence="1">
    <location>
        <begin position="1"/>
        <end position="22"/>
    </location>
</feature>
<protein>
    <submittedName>
        <fullName evidence="2">Uncharacterized protein</fullName>
    </submittedName>
</protein>
<dbReference type="AlphaFoldDB" id="T1J9W4"/>
<reference evidence="3" key="1">
    <citation type="submission" date="2011-05" db="EMBL/GenBank/DDBJ databases">
        <authorList>
            <person name="Richards S.R."/>
            <person name="Qu J."/>
            <person name="Jiang H."/>
            <person name="Jhangiani S.N."/>
            <person name="Agravi P."/>
            <person name="Goodspeed R."/>
            <person name="Gross S."/>
            <person name="Mandapat C."/>
            <person name="Jackson L."/>
            <person name="Mathew T."/>
            <person name="Pu L."/>
            <person name="Thornton R."/>
            <person name="Saada N."/>
            <person name="Wilczek-Boney K.B."/>
            <person name="Lee S."/>
            <person name="Kovar C."/>
            <person name="Wu Y."/>
            <person name="Scherer S.E."/>
            <person name="Worley K.C."/>
            <person name="Muzny D.M."/>
            <person name="Gibbs R."/>
        </authorList>
    </citation>
    <scope>NUCLEOTIDE SEQUENCE</scope>
    <source>
        <strain evidence="3">Brora</strain>
    </source>
</reference>
<sequence length="70" mass="7793">MKAYLLCFLLLSAVLLIGTAEGKSKMKMEISKRPGLNCYDSCRWAAPSGYKLKEASAKSSTKCKCKYKSY</sequence>
<dbReference type="EMBL" id="JH431979">
    <property type="status" value="NOT_ANNOTATED_CDS"/>
    <property type="molecule type" value="Genomic_DNA"/>
</dbReference>
<organism evidence="2 3">
    <name type="scientific">Strigamia maritima</name>
    <name type="common">European centipede</name>
    <name type="synonym">Geophilus maritimus</name>
    <dbReference type="NCBI Taxonomy" id="126957"/>
    <lineage>
        <taxon>Eukaryota</taxon>
        <taxon>Metazoa</taxon>
        <taxon>Ecdysozoa</taxon>
        <taxon>Arthropoda</taxon>
        <taxon>Myriapoda</taxon>
        <taxon>Chilopoda</taxon>
        <taxon>Pleurostigmophora</taxon>
        <taxon>Geophilomorpha</taxon>
        <taxon>Linotaeniidae</taxon>
        <taxon>Strigamia</taxon>
    </lineage>
</organism>
<reference evidence="2" key="2">
    <citation type="submission" date="2015-02" db="UniProtKB">
        <authorList>
            <consortium name="EnsemblMetazoa"/>
        </authorList>
    </citation>
    <scope>IDENTIFICATION</scope>
</reference>
<name>T1J9W4_STRMM</name>
<keyword evidence="1" id="KW-0732">Signal</keyword>
<proteinExistence type="predicted"/>
<dbReference type="HOGENOM" id="CLU_2765232_0_0_1"/>
<accession>T1J9W4</accession>
<feature type="chain" id="PRO_5004590324" evidence="1">
    <location>
        <begin position="23"/>
        <end position="70"/>
    </location>
</feature>
<dbReference type="Proteomes" id="UP000014500">
    <property type="component" value="Unassembled WGS sequence"/>
</dbReference>
<dbReference type="EnsemblMetazoa" id="SMAR010515-RA">
    <property type="protein sequence ID" value="SMAR010515-PA"/>
    <property type="gene ID" value="SMAR010515"/>
</dbReference>